<gene>
    <name evidence="12" type="ORF">E6K72_12330</name>
</gene>
<evidence type="ECO:0000256" key="5">
    <source>
        <dbReference type="ARBA" id="ARBA00022692"/>
    </source>
</evidence>
<keyword evidence="7 9" id="KW-0472">Membrane</keyword>
<evidence type="ECO:0000259" key="11">
    <source>
        <dbReference type="Pfam" id="PF19029"/>
    </source>
</evidence>
<evidence type="ECO:0000256" key="7">
    <source>
        <dbReference type="ARBA" id="ARBA00023136"/>
    </source>
</evidence>
<feature type="domain" description="DUF883" evidence="10">
    <location>
        <begin position="10"/>
        <end position="62"/>
    </location>
</feature>
<evidence type="ECO:0000256" key="8">
    <source>
        <dbReference type="SAM" id="Coils"/>
    </source>
</evidence>
<dbReference type="Proteomes" id="UP000317716">
    <property type="component" value="Unassembled WGS sequence"/>
</dbReference>
<keyword evidence="3" id="KW-1003">Cell membrane</keyword>
<dbReference type="PANTHER" id="PTHR35893:SF3">
    <property type="entry name" value="INNER MEMBRANE PROTEIN"/>
    <property type="match status" value="1"/>
</dbReference>
<feature type="domain" description="DUF883" evidence="11">
    <location>
        <begin position="74"/>
        <end position="103"/>
    </location>
</feature>
<dbReference type="GO" id="GO:0043022">
    <property type="term" value="F:ribosome binding"/>
    <property type="evidence" value="ECO:0007669"/>
    <property type="project" value="InterPro"/>
</dbReference>
<organism evidence="12 13">
    <name type="scientific">Eiseniibacteriota bacterium</name>
    <dbReference type="NCBI Taxonomy" id="2212470"/>
    <lineage>
        <taxon>Bacteria</taxon>
        <taxon>Candidatus Eiseniibacteriota</taxon>
    </lineage>
</organism>
<evidence type="ECO:0000259" key="10">
    <source>
        <dbReference type="Pfam" id="PF05957"/>
    </source>
</evidence>
<evidence type="ECO:0000256" key="2">
    <source>
        <dbReference type="ARBA" id="ARBA00010423"/>
    </source>
</evidence>
<name>A0A538SDA1_UNCEI</name>
<evidence type="ECO:0000256" key="9">
    <source>
        <dbReference type="SAM" id="Phobius"/>
    </source>
</evidence>
<accession>A0A538SDA1</accession>
<comment type="similarity">
    <text evidence="2">Belongs to the ElaB/YgaM/YqjD family.</text>
</comment>
<dbReference type="InterPro" id="IPR043604">
    <property type="entry name" value="DUF883_N"/>
</dbReference>
<dbReference type="PANTHER" id="PTHR35893">
    <property type="entry name" value="INNER MEMBRANE PROTEIN-RELATED"/>
    <property type="match status" value="1"/>
</dbReference>
<proteinExistence type="inferred from homology"/>
<dbReference type="InterPro" id="IPR010279">
    <property type="entry name" value="YqjD/ElaB"/>
</dbReference>
<comment type="caution">
    <text evidence="12">The sequence shown here is derived from an EMBL/GenBank/DDBJ whole genome shotgun (WGS) entry which is preliminary data.</text>
</comment>
<evidence type="ECO:0000256" key="1">
    <source>
        <dbReference type="ARBA" id="ARBA00004377"/>
    </source>
</evidence>
<protein>
    <submittedName>
        <fullName evidence="12">DUF883 family protein</fullName>
    </submittedName>
</protein>
<keyword evidence="8" id="KW-0175">Coiled coil</keyword>
<evidence type="ECO:0000256" key="3">
    <source>
        <dbReference type="ARBA" id="ARBA00022475"/>
    </source>
</evidence>
<keyword evidence="5 9" id="KW-0812">Transmembrane</keyword>
<dbReference type="EMBL" id="VBOS01000450">
    <property type="protein sequence ID" value="TMQ49358.1"/>
    <property type="molecule type" value="Genomic_DNA"/>
</dbReference>
<dbReference type="Pfam" id="PF19029">
    <property type="entry name" value="DUF883_C"/>
    <property type="match status" value="1"/>
</dbReference>
<evidence type="ECO:0000256" key="6">
    <source>
        <dbReference type="ARBA" id="ARBA00022989"/>
    </source>
</evidence>
<evidence type="ECO:0000313" key="12">
    <source>
        <dbReference type="EMBL" id="TMQ49358.1"/>
    </source>
</evidence>
<keyword evidence="6 9" id="KW-1133">Transmembrane helix</keyword>
<feature type="coiled-coil region" evidence="8">
    <location>
        <begin position="42"/>
        <end position="76"/>
    </location>
</feature>
<dbReference type="AlphaFoldDB" id="A0A538SDA1"/>
<dbReference type="Pfam" id="PF05957">
    <property type="entry name" value="DUF883"/>
    <property type="match status" value="1"/>
</dbReference>
<comment type="subcellular location">
    <subcellularLocation>
        <location evidence="1">Cell inner membrane</location>
        <topology evidence="1">Single-pass membrane protein</topology>
    </subcellularLocation>
</comment>
<dbReference type="GO" id="GO:0005886">
    <property type="term" value="C:plasma membrane"/>
    <property type="evidence" value="ECO:0007669"/>
    <property type="project" value="UniProtKB-SubCell"/>
</dbReference>
<evidence type="ECO:0000256" key="4">
    <source>
        <dbReference type="ARBA" id="ARBA00022519"/>
    </source>
</evidence>
<feature type="transmembrane region" description="Helical" evidence="9">
    <location>
        <begin position="82"/>
        <end position="100"/>
    </location>
</feature>
<keyword evidence="4" id="KW-0997">Cell inner membrane</keyword>
<reference evidence="12 13" key="1">
    <citation type="journal article" date="2019" name="Nat. Microbiol.">
        <title>Mediterranean grassland soil C-N compound turnover is dependent on rainfall and depth, and is mediated by genomically divergent microorganisms.</title>
        <authorList>
            <person name="Diamond S."/>
            <person name="Andeer P.F."/>
            <person name="Li Z."/>
            <person name="Crits-Christoph A."/>
            <person name="Burstein D."/>
            <person name="Anantharaman K."/>
            <person name="Lane K.R."/>
            <person name="Thomas B.C."/>
            <person name="Pan C."/>
            <person name="Northen T.R."/>
            <person name="Banfield J.F."/>
        </authorList>
    </citation>
    <scope>NUCLEOTIDE SEQUENCE [LARGE SCALE GENOMIC DNA]</scope>
    <source>
        <strain evidence="12">WS_2</strain>
    </source>
</reference>
<sequence length="103" mass="10839">MTGSIPDAREQLVGDMKAVIADAEELLKATTGATGERITAARARAEETLRAARQKLAGLEDAVVDQAKEAARAADEYVREHPWGAVGIAAVAGLLLGVMISRR</sequence>
<dbReference type="InterPro" id="IPR043605">
    <property type="entry name" value="DUF883_C"/>
</dbReference>
<evidence type="ECO:0000313" key="13">
    <source>
        <dbReference type="Proteomes" id="UP000317716"/>
    </source>
</evidence>